<dbReference type="Proteomes" id="UP000178851">
    <property type="component" value="Unassembled WGS sequence"/>
</dbReference>
<organism evidence="4 5">
    <name type="scientific">Candidatus Woesebacteria bacterium RIFCSPHIGHO2_01_FULL_39_28</name>
    <dbReference type="NCBI Taxonomy" id="1802496"/>
    <lineage>
        <taxon>Bacteria</taxon>
        <taxon>Candidatus Woeseibacteriota</taxon>
    </lineage>
</organism>
<evidence type="ECO:0000313" key="5">
    <source>
        <dbReference type="Proteomes" id="UP000178851"/>
    </source>
</evidence>
<evidence type="ECO:0000256" key="1">
    <source>
        <dbReference type="ARBA" id="ARBA00022679"/>
    </source>
</evidence>
<dbReference type="InterPro" id="IPR028098">
    <property type="entry name" value="Glyco_trans_4-like_N"/>
</dbReference>
<reference evidence="4 5" key="1">
    <citation type="journal article" date="2016" name="Nat. Commun.">
        <title>Thousands of microbial genomes shed light on interconnected biogeochemical processes in an aquifer system.</title>
        <authorList>
            <person name="Anantharaman K."/>
            <person name="Brown C.T."/>
            <person name="Hug L.A."/>
            <person name="Sharon I."/>
            <person name="Castelle C.J."/>
            <person name="Probst A.J."/>
            <person name="Thomas B.C."/>
            <person name="Singh A."/>
            <person name="Wilkins M.J."/>
            <person name="Karaoz U."/>
            <person name="Brodie E.L."/>
            <person name="Williams K.H."/>
            <person name="Hubbard S.S."/>
            <person name="Banfield J.F."/>
        </authorList>
    </citation>
    <scope>NUCLEOTIDE SEQUENCE [LARGE SCALE GENOMIC DNA]</scope>
</reference>
<evidence type="ECO:0008006" key="6">
    <source>
        <dbReference type="Google" id="ProtNLM"/>
    </source>
</evidence>
<sequence>MRMKVLMFGWEFPPFNSGGLGVACYGLAKALTNQNVEITFVLPKKLDINVNFLKVIFADIDKIKVKDVDALLYPYITSGQYLKDRAYLKKASYGNNLIEEVRRYARYAREIAKKEQFDIIHAHDWLSFLAGIEAKKVSGKPLIIHVHATEFDRTGGGNVNSEVYEIEKEGMEKADKVVAISNYIKNIAIANYGIDLSKIAVVHNGIDAKDYVYHGNYNSGLHEFKKLGFKIVLFVGRLTLQKGPDYFLRAARKVLDYNKKVIFVISGSGDMERQVIEEAASLGISDKVLFVGFTRGEELKYLYHVADLFVMPSVSEPFGLTTLESLVNRTPVLISKQSGVSEVISHALKVDFWDVDEMTNKILAVAKYGSLKETLSVNGSLEVQKCTWDEAARKCIQIYQSLGTSY</sequence>
<dbReference type="Pfam" id="PF00534">
    <property type="entry name" value="Glycos_transf_1"/>
    <property type="match status" value="1"/>
</dbReference>
<accession>A0A1F7YGD6</accession>
<dbReference type="PROSITE" id="PS51257">
    <property type="entry name" value="PROKAR_LIPOPROTEIN"/>
    <property type="match status" value="1"/>
</dbReference>
<feature type="domain" description="Glycosyltransferase subfamily 4-like N-terminal" evidence="3">
    <location>
        <begin position="18"/>
        <end position="208"/>
    </location>
</feature>
<dbReference type="GO" id="GO:0016757">
    <property type="term" value="F:glycosyltransferase activity"/>
    <property type="evidence" value="ECO:0007669"/>
    <property type="project" value="InterPro"/>
</dbReference>
<feature type="domain" description="Glycosyl transferase family 1" evidence="2">
    <location>
        <begin position="226"/>
        <end position="367"/>
    </location>
</feature>
<evidence type="ECO:0000259" key="2">
    <source>
        <dbReference type="Pfam" id="PF00534"/>
    </source>
</evidence>
<name>A0A1F7YGD6_9BACT</name>
<dbReference type="Gene3D" id="3.40.50.2000">
    <property type="entry name" value="Glycogen Phosphorylase B"/>
    <property type="match status" value="2"/>
</dbReference>
<proteinExistence type="predicted"/>
<dbReference type="AlphaFoldDB" id="A0A1F7YGD6"/>
<evidence type="ECO:0000259" key="3">
    <source>
        <dbReference type="Pfam" id="PF13439"/>
    </source>
</evidence>
<dbReference type="CDD" id="cd03801">
    <property type="entry name" value="GT4_PimA-like"/>
    <property type="match status" value="1"/>
</dbReference>
<keyword evidence="1" id="KW-0808">Transferase</keyword>
<evidence type="ECO:0000313" key="4">
    <source>
        <dbReference type="EMBL" id="OGM25668.1"/>
    </source>
</evidence>
<protein>
    <recommendedName>
        <fullName evidence="6">4-alpha-glucanotransferase</fullName>
    </recommendedName>
</protein>
<dbReference type="Pfam" id="PF13439">
    <property type="entry name" value="Glyco_transf_4"/>
    <property type="match status" value="1"/>
</dbReference>
<dbReference type="EMBL" id="MGGI01000021">
    <property type="protein sequence ID" value="OGM25668.1"/>
    <property type="molecule type" value="Genomic_DNA"/>
</dbReference>
<dbReference type="PANTHER" id="PTHR46401:SF2">
    <property type="entry name" value="GLYCOSYLTRANSFERASE WBBK-RELATED"/>
    <property type="match status" value="1"/>
</dbReference>
<dbReference type="PANTHER" id="PTHR46401">
    <property type="entry name" value="GLYCOSYLTRANSFERASE WBBK-RELATED"/>
    <property type="match status" value="1"/>
</dbReference>
<comment type="caution">
    <text evidence="4">The sequence shown here is derived from an EMBL/GenBank/DDBJ whole genome shotgun (WGS) entry which is preliminary data.</text>
</comment>
<dbReference type="GO" id="GO:0009103">
    <property type="term" value="P:lipopolysaccharide biosynthetic process"/>
    <property type="evidence" value="ECO:0007669"/>
    <property type="project" value="TreeGrafter"/>
</dbReference>
<gene>
    <name evidence="4" type="ORF">A2627_04365</name>
</gene>
<dbReference type="SUPFAM" id="SSF53756">
    <property type="entry name" value="UDP-Glycosyltransferase/glycogen phosphorylase"/>
    <property type="match status" value="1"/>
</dbReference>
<dbReference type="InterPro" id="IPR001296">
    <property type="entry name" value="Glyco_trans_1"/>
</dbReference>